<dbReference type="Proteomes" id="UP000008037">
    <property type="component" value="Chromosome"/>
</dbReference>
<evidence type="ECO:0000313" key="4">
    <source>
        <dbReference type="EMBL" id="AFU57453.1"/>
    </source>
</evidence>
<evidence type="ECO:0000259" key="3">
    <source>
        <dbReference type="PROSITE" id="PS51898"/>
    </source>
</evidence>
<organism evidence="4 5">
    <name type="scientific">Nitrososphaera gargensis (strain Ga9.2)</name>
    <dbReference type="NCBI Taxonomy" id="1237085"/>
    <lineage>
        <taxon>Archaea</taxon>
        <taxon>Nitrososphaerota</taxon>
        <taxon>Nitrososphaeria</taxon>
        <taxon>Nitrososphaerales</taxon>
        <taxon>Nitrososphaeraceae</taxon>
        <taxon>Nitrososphaera</taxon>
    </lineage>
</organism>
<sequence length="484" mass="55405">MTESDSSNSAFLVQNKSTSRQQQKKKKEKEVIDAAALEQKIQQAAGLQPGHVIKALKSLTPENTSILCDYIIAEQSTINISEVTKTSKILHLAYLPKHCGNKSFREMTASDIQAYLDSGRKSEEEDPLHKWIGYYNSKVKEIRKFFKWLYQSEKPQEERELPAFLTHIRKLRRKEASIYTPFDLWTRDDIAIFLKYCPVKRDRCYVAMAAEDTGCRPHELLKLKIKDIMFKVSANGKNYAEIVVNSGKTGQRHLPLFSSLPYIKEWIADRPFGGNPDSYLFVSLADQNFGERLKTHGLSQKFWRYYRDIFFPKLLKSDQVPEEDKAKIRTLLQRKWNLYVMRHTALTRAARLLKDGATLREHAGWSLNSKMPMTYIHWFNNESGESLLQAWGVETKAKGEEEKLVPKVCPECMASNRPDALSCYNCKQVLTRESYLEAKNFEQTMKAQVSNLEKEIQEIRKAVGGIKTDAGSSSSSSGGDGSDE</sequence>
<reference evidence="4 5" key="1">
    <citation type="journal article" date="2012" name="Environ. Microbiol.">
        <title>The genome of the ammonia-oxidizing Candidatus Nitrososphaera gargensis: insights into metabolic versatility and environmental adaptations.</title>
        <authorList>
            <person name="Spang A."/>
            <person name="Poehlein A."/>
            <person name="Offre P."/>
            <person name="Zumbragel S."/>
            <person name="Haider S."/>
            <person name="Rychlik N."/>
            <person name="Nowka B."/>
            <person name="Schmeisser C."/>
            <person name="Lebedeva E.V."/>
            <person name="Rattei T."/>
            <person name="Bohm C."/>
            <person name="Schmid M."/>
            <person name="Galushko A."/>
            <person name="Hatzenpichler R."/>
            <person name="Weinmaier T."/>
            <person name="Daniel R."/>
            <person name="Schleper C."/>
            <person name="Spieck E."/>
            <person name="Streit W."/>
            <person name="Wagner M."/>
        </authorList>
    </citation>
    <scope>NUCLEOTIDE SEQUENCE [LARGE SCALE GENOMIC DNA]</scope>
    <source>
        <strain evidence="5">Ga9.2</strain>
    </source>
</reference>
<dbReference type="InterPro" id="IPR050090">
    <property type="entry name" value="Tyrosine_recombinase_XerCD"/>
</dbReference>
<dbReference type="HOGENOM" id="CLU_027562_2_2_2"/>
<feature type="region of interest" description="Disordered" evidence="2">
    <location>
        <begin position="463"/>
        <end position="484"/>
    </location>
</feature>
<dbReference type="GO" id="GO:0006310">
    <property type="term" value="P:DNA recombination"/>
    <property type="evidence" value="ECO:0007669"/>
    <property type="project" value="UniProtKB-KW"/>
</dbReference>
<evidence type="ECO:0000256" key="2">
    <source>
        <dbReference type="SAM" id="MobiDB-lite"/>
    </source>
</evidence>
<dbReference type="PANTHER" id="PTHR30349">
    <property type="entry name" value="PHAGE INTEGRASE-RELATED"/>
    <property type="match status" value="1"/>
</dbReference>
<name>K0IF61_NITGG</name>
<dbReference type="InterPro" id="IPR011010">
    <property type="entry name" value="DNA_brk_join_enz"/>
</dbReference>
<dbReference type="PANTHER" id="PTHR30349:SF87">
    <property type="entry name" value="TRANSPOSASE A"/>
    <property type="match status" value="1"/>
</dbReference>
<dbReference type="CDD" id="cd00397">
    <property type="entry name" value="DNA_BRE_C"/>
    <property type="match status" value="1"/>
</dbReference>
<accession>K0IF61</accession>
<dbReference type="BioCyc" id="CNIT1237085:G1324-507-MONOMER"/>
<keyword evidence="5" id="KW-1185">Reference proteome</keyword>
<dbReference type="KEGG" id="nga:Ngar_c05090"/>
<dbReference type="InParanoid" id="K0IF61"/>
<protein>
    <submittedName>
        <fullName evidence="4">Integrase family protein</fullName>
    </submittedName>
</protein>
<dbReference type="Gene3D" id="1.10.443.10">
    <property type="entry name" value="Intergrase catalytic core"/>
    <property type="match status" value="1"/>
</dbReference>
<feature type="region of interest" description="Disordered" evidence="2">
    <location>
        <begin position="1"/>
        <end position="28"/>
    </location>
</feature>
<dbReference type="STRING" id="1237085.Ngar_c05090"/>
<feature type="domain" description="Tyr recombinase" evidence="3">
    <location>
        <begin position="180"/>
        <end position="389"/>
    </location>
</feature>
<dbReference type="SUPFAM" id="SSF56349">
    <property type="entry name" value="DNA breaking-rejoining enzymes"/>
    <property type="match status" value="1"/>
</dbReference>
<dbReference type="InterPro" id="IPR013762">
    <property type="entry name" value="Integrase-like_cat_sf"/>
</dbReference>
<keyword evidence="1" id="KW-0233">DNA recombination</keyword>
<dbReference type="EMBL" id="CP002408">
    <property type="protein sequence ID" value="AFU57453.1"/>
    <property type="molecule type" value="Genomic_DNA"/>
</dbReference>
<dbReference type="InterPro" id="IPR002104">
    <property type="entry name" value="Integrase_catalytic"/>
</dbReference>
<proteinExistence type="predicted"/>
<evidence type="ECO:0000313" key="5">
    <source>
        <dbReference type="Proteomes" id="UP000008037"/>
    </source>
</evidence>
<dbReference type="GO" id="GO:0015074">
    <property type="term" value="P:DNA integration"/>
    <property type="evidence" value="ECO:0007669"/>
    <property type="project" value="InterPro"/>
</dbReference>
<evidence type="ECO:0000256" key="1">
    <source>
        <dbReference type="ARBA" id="ARBA00023172"/>
    </source>
</evidence>
<gene>
    <name evidence="4" type="ordered locus">Ngar_c05090</name>
</gene>
<dbReference type="PROSITE" id="PS51898">
    <property type="entry name" value="TYR_RECOMBINASE"/>
    <property type="match status" value="1"/>
</dbReference>
<dbReference type="GO" id="GO:0003677">
    <property type="term" value="F:DNA binding"/>
    <property type="evidence" value="ECO:0007669"/>
    <property type="project" value="InterPro"/>
</dbReference>
<feature type="compositionally biased region" description="Polar residues" evidence="2">
    <location>
        <begin position="1"/>
        <end position="20"/>
    </location>
</feature>
<dbReference type="AlphaFoldDB" id="K0IF61"/>